<reference evidence="3 5" key="2">
    <citation type="submission" date="2019-08" db="EMBL/GenBank/DDBJ databases">
        <title>Genome of Algoriphagus ratkowskyi IC026.</title>
        <authorList>
            <person name="Bowman J.P."/>
        </authorList>
    </citation>
    <scope>NUCLEOTIDE SEQUENCE [LARGE SCALE GENOMIC DNA]</scope>
    <source>
        <strain evidence="3 5">IC026</strain>
    </source>
</reference>
<feature type="transmembrane region" description="Helical" evidence="1">
    <location>
        <begin position="150"/>
        <end position="169"/>
    </location>
</feature>
<keyword evidence="1" id="KW-0812">Transmembrane</keyword>
<keyword evidence="1" id="KW-1133">Transmembrane helix</keyword>
<dbReference type="Proteomes" id="UP000321927">
    <property type="component" value="Unassembled WGS sequence"/>
</dbReference>
<protein>
    <recommendedName>
        <fullName evidence="6">Oligosaccharide repeat unit polymerase</fullName>
    </recommendedName>
</protein>
<evidence type="ECO:0000313" key="2">
    <source>
        <dbReference type="EMBL" id="PZX57806.1"/>
    </source>
</evidence>
<dbReference type="RefSeq" id="WP_143244170.1">
    <property type="nucleotide sequence ID" value="NZ_QKZU01000006.1"/>
</dbReference>
<evidence type="ECO:0000256" key="1">
    <source>
        <dbReference type="SAM" id="Phobius"/>
    </source>
</evidence>
<dbReference type="Proteomes" id="UP000249115">
    <property type="component" value="Unassembled WGS sequence"/>
</dbReference>
<sequence length="454" mass="51891">MRHLIWILIHYVFFLVLPEFGASISLILFLIIEISTTLYKNRRFSFISFYYIGLLITIGANIKVIYEFVYGDGIMSYSYAIEEFFSISSLILAFGNQAIAFGYGLRFNFKFPKIDFAVKLSRQNLYRIFVIGLLFAFKTFWIFFVLPGSLQTIIDVIPIICIFILGKFAGRYNFGFLYVLALILTVMTAFNAILFSYLRMEIILPILVFILSYFIGSNSLKSFFSVKFIPVLFLVFLFLSFFAMFGEQRSNLSVGISRLTEFNDTSSNKFVYEMDEEEKLSPFERSSNIAQVSAVVGLTESNGFYKGLASSPLIAAFIPRVFWPEKPAIALGVWFAVEIGAATETEDWYNNSINMTIPGNLFLDFGWVGLLIGCFLIGVFIKLLWNASGFYDNKFNLLGTFLGVYLLFTGFLGIGADLQILITYLAIYLVLFIFNIFFKRTNENTLYRADLARK</sequence>
<feature type="transmembrane region" description="Helical" evidence="1">
    <location>
        <begin position="420"/>
        <end position="438"/>
    </location>
</feature>
<feature type="transmembrane region" description="Helical" evidence="1">
    <location>
        <begin position="84"/>
        <end position="105"/>
    </location>
</feature>
<feature type="transmembrane region" description="Helical" evidence="1">
    <location>
        <begin position="227"/>
        <end position="245"/>
    </location>
</feature>
<feature type="transmembrane region" description="Helical" evidence="1">
    <location>
        <begin position="6"/>
        <end position="32"/>
    </location>
</feature>
<keyword evidence="5" id="KW-1185">Reference proteome</keyword>
<feature type="transmembrane region" description="Helical" evidence="1">
    <location>
        <begin position="397"/>
        <end position="414"/>
    </location>
</feature>
<gene>
    <name evidence="3" type="ORF">ESW18_06010</name>
    <name evidence="2" type="ORF">LV84_01935</name>
</gene>
<feature type="transmembrane region" description="Helical" evidence="1">
    <location>
        <begin position="125"/>
        <end position="144"/>
    </location>
</feature>
<dbReference type="OrthoDB" id="735382at2"/>
<evidence type="ECO:0000313" key="5">
    <source>
        <dbReference type="Proteomes" id="UP000321927"/>
    </source>
</evidence>
<evidence type="ECO:0008006" key="6">
    <source>
        <dbReference type="Google" id="ProtNLM"/>
    </source>
</evidence>
<proteinExistence type="predicted"/>
<dbReference type="EMBL" id="VORV01000003">
    <property type="protein sequence ID" value="TXD79070.1"/>
    <property type="molecule type" value="Genomic_DNA"/>
</dbReference>
<organism evidence="2 4">
    <name type="scientific">Algoriphagus ratkowskyi</name>
    <dbReference type="NCBI Taxonomy" id="57028"/>
    <lineage>
        <taxon>Bacteria</taxon>
        <taxon>Pseudomonadati</taxon>
        <taxon>Bacteroidota</taxon>
        <taxon>Cytophagia</taxon>
        <taxon>Cytophagales</taxon>
        <taxon>Cyclobacteriaceae</taxon>
        <taxon>Algoriphagus</taxon>
    </lineage>
</organism>
<dbReference type="AlphaFoldDB" id="A0A2W7RFA6"/>
<feature type="transmembrane region" description="Helical" evidence="1">
    <location>
        <begin position="176"/>
        <end position="196"/>
    </location>
</feature>
<evidence type="ECO:0000313" key="3">
    <source>
        <dbReference type="EMBL" id="TXD79070.1"/>
    </source>
</evidence>
<name>A0A2W7RFA6_9BACT</name>
<feature type="transmembrane region" description="Helical" evidence="1">
    <location>
        <begin position="202"/>
        <end position="220"/>
    </location>
</feature>
<feature type="transmembrane region" description="Helical" evidence="1">
    <location>
        <begin position="365"/>
        <end position="385"/>
    </location>
</feature>
<reference evidence="2 4" key="1">
    <citation type="submission" date="2018-06" db="EMBL/GenBank/DDBJ databases">
        <title>Genomic Encyclopedia of Archaeal and Bacterial Type Strains, Phase II (KMG-II): from individual species to whole genera.</title>
        <authorList>
            <person name="Goeker M."/>
        </authorList>
    </citation>
    <scope>NUCLEOTIDE SEQUENCE [LARGE SCALE GENOMIC DNA]</scope>
    <source>
        <strain evidence="2 4">DSM 22686</strain>
    </source>
</reference>
<evidence type="ECO:0000313" key="4">
    <source>
        <dbReference type="Proteomes" id="UP000249115"/>
    </source>
</evidence>
<accession>A0A2W7RFA6</accession>
<keyword evidence="1" id="KW-0472">Membrane</keyword>
<dbReference type="EMBL" id="QKZU01000006">
    <property type="protein sequence ID" value="PZX57806.1"/>
    <property type="molecule type" value="Genomic_DNA"/>
</dbReference>
<comment type="caution">
    <text evidence="2">The sequence shown here is derived from an EMBL/GenBank/DDBJ whole genome shotgun (WGS) entry which is preliminary data.</text>
</comment>
<feature type="transmembrane region" description="Helical" evidence="1">
    <location>
        <begin position="44"/>
        <end position="64"/>
    </location>
</feature>